<evidence type="ECO:0000313" key="3">
    <source>
        <dbReference type="Proteomes" id="UP001266305"/>
    </source>
</evidence>
<name>A0ABQ9VGX9_SAGOE</name>
<feature type="compositionally biased region" description="Polar residues" evidence="1">
    <location>
        <begin position="63"/>
        <end position="80"/>
    </location>
</feature>
<organism evidence="2 3">
    <name type="scientific">Saguinus oedipus</name>
    <name type="common">Cotton-top tamarin</name>
    <name type="synonym">Oedipomidas oedipus</name>
    <dbReference type="NCBI Taxonomy" id="9490"/>
    <lineage>
        <taxon>Eukaryota</taxon>
        <taxon>Metazoa</taxon>
        <taxon>Chordata</taxon>
        <taxon>Craniata</taxon>
        <taxon>Vertebrata</taxon>
        <taxon>Euteleostomi</taxon>
        <taxon>Mammalia</taxon>
        <taxon>Eutheria</taxon>
        <taxon>Euarchontoglires</taxon>
        <taxon>Primates</taxon>
        <taxon>Haplorrhini</taxon>
        <taxon>Platyrrhini</taxon>
        <taxon>Cebidae</taxon>
        <taxon>Callitrichinae</taxon>
        <taxon>Saguinus</taxon>
    </lineage>
</organism>
<accession>A0ABQ9VGX9</accession>
<evidence type="ECO:0000313" key="2">
    <source>
        <dbReference type="EMBL" id="KAK2107888.1"/>
    </source>
</evidence>
<gene>
    <name evidence="2" type="ORF">P7K49_013053</name>
</gene>
<sequence>MALGEEEAGRSAATCACLLATGQRPGASIASLLKDNERIQSTQTVAPNDEDSDIKKIKKSSEGTDISEATRNLPSVQVVTSHGPPRGDLHLNTCACCLETVALSVENIV</sequence>
<feature type="region of interest" description="Disordered" evidence="1">
    <location>
        <begin position="59"/>
        <end position="81"/>
    </location>
</feature>
<dbReference type="Proteomes" id="UP001266305">
    <property type="component" value="Unassembled WGS sequence"/>
</dbReference>
<protein>
    <submittedName>
        <fullName evidence="2">Uncharacterized protein</fullName>
    </submittedName>
</protein>
<proteinExistence type="predicted"/>
<comment type="caution">
    <text evidence="2">The sequence shown here is derived from an EMBL/GenBank/DDBJ whole genome shotgun (WGS) entry which is preliminary data.</text>
</comment>
<keyword evidence="3" id="KW-1185">Reference proteome</keyword>
<dbReference type="EMBL" id="JASSZA010000006">
    <property type="protein sequence ID" value="KAK2107888.1"/>
    <property type="molecule type" value="Genomic_DNA"/>
</dbReference>
<reference evidence="2 3" key="1">
    <citation type="submission" date="2023-05" db="EMBL/GenBank/DDBJ databases">
        <title>B98-5 Cell Line De Novo Hybrid Assembly: An Optical Mapping Approach.</title>
        <authorList>
            <person name="Kananen K."/>
            <person name="Auerbach J.A."/>
            <person name="Kautto E."/>
            <person name="Blachly J.S."/>
        </authorList>
    </citation>
    <scope>NUCLEOTIDE SEQUENCE [LARGE SCALE GENOMIC DNA]</scope>
    <source>
        <strain evidence="2">B95-8</strain>
        <tissue evidence="2">Cell line</tissue>
    </source>
</reference>
<evidence type="ECO:0000256" key="1">
    <source>
        <dbReference type="SAM" id="MobiDB-lite"/>
    </source>
</evidence>